<evidence type="ECO:0000256" key="1">
    <source>
        <dbReference type="ARBA" id="ARBA00004141"/>
    </source>
</evidence>
<dbReference type="Pfam" id="PF07690">
    <property type="entry name" value="MFS_1"/>
    <property type="match status" value="1"/>
</dbReference>
<feature type="transmembrane region" description="Helical" evidence="5">
    <location>
        <begin position="28"/>
        <end position="52"/>
    </location>
</feature>
<keyword evidence="4 5" id="KW-0472">Membrane</keyword>
<dbReference type="Gene3D" id="1.20.1250.20">
    <property type="entry name" value="MFS general substrate transporter like domains"/>
    <property type="match status" value="1"/>
</dbReference>
<dbReference type="InterPro" id="IPR005829">
    <property type="entry name" value="Sugar_transporter_CS"/>
</dbReference>
<dbReference type="EMBL" id="FUYM01000010">
    <property type="protein sequence ID" value="SKB97685.1"/>
    <property type="molecule type" value="Genomic_DNA"/>
</dbReference>
<dbReference type="STRING" id="439228.SAMN06295920_11076"/>
<name>A0A1T5FNH8_9SPHN</name>
<comment type="subcellular location">
    <subcellularLocation>
        <location evidence="1">Membrane</location>
        <topology evidence="1">Multi-pass membrane protein</topology>
    </subcellularLocation>
</comment>
<keyword evidence="3 5" id="KW-1133">Transmembrane helix</keyword>
<feature type="transmembrane region" description="Helical" evidence="5">
    <location>
        <begin position="96"/>
        <end position="115"/>
    </location>
</feature>
<dbReference type="InterPro" id="IPR011701">
    <property type="entry name" value="MFS"/>
</dbReference>
<evidence type="ECO:0000313" key="7">
    <source>
        <dbReference type="EMBL" id="SKB97685.1"/>
    </source>
</evidence>
<evidence type="ECO:0000313" key="8">
    <source>
        <dbReference type="Proteomes" id="UP000189818"/>
    </source>
</evidence>
<dbReference type="PROSITE" id="PS00217">
    <property type="entry name" value="SUGAR_TRANSPORT_2"/>
    <property type="match status" value="1"/>
</dbReference>
<protein>
    <submittedName>
        <fullName evidence="7">MFS transporter, AAHS family, 4-hydroxybenzoate transporter</fullName>
    </submittedName>
</protein>
<feature type="transmembrane region" description="Helical" evidence="5">
    <location>
        <begin position="121"/>
        <end position="142"/>
    </location>
</feature>
<reference evidence="8" key="1">
    <citation type="submission" date="2017-02" db="EMBL/GenBank/DDBJ databases">
        <authorList>
            <person name="Varghese N."/>
            <person name="Submissions S."/>
        </authorList>
    </citation>
    <scope>NUCLEOTIDE SEQUENCE [LARGE SCALE GENOMIC DNA]</scope>
    <source>
        <strain evidence="8">UM2</strain>
    </source>
</reference>
<dbReference type="PANTHER" id="PTHR23508">
    <property type="entry name" value="CARBOXYLIC ACID TRANSPORTER PROTEIN HOMOLOG"/>
    <property type="match status" value="1"/>
</dbReference>
<dbReference type="PROSITE" id="PS50850">
    <property type="entry name" value="MFS"/>
    <property type="match status" value="1"/>
</dbReference>
<sequence length="451" mass="46874">MAEAGRDGGAPPTVETAIDTAPLGRMQIGVFVLCIVASVLDGFDTQSIAFVAPAISADWSVSQLAFGFVFSATLLGSVVGSAAFGLLADRIGRRRLIIATTAMFGLFSAACALAASFEQLLLFRFLGGLGMGGLIPNMLALAAEYAPRRIRSRIVTFVLWGFPLGAVFGGMLSAPLLEHAGWRAVFWLGAVAPLLLALAMIPLMPESLRYLSLDPRRRDEVVRLLGRIAPDQADEVVIERPRAEAGKPGLAQIFAAGLALPTLILAISLFLSLFLTYALINWTPTLLTKSGLSVSDGIFGAVALNLGGIVGSYFFSQGLDRVARPPLLLAAGYGAAAAAIALTSLGGGSPAIALSLLLLCGLFQIGAQLSLTAYTTATFPVRLRGTGIGFVQAVGRTGSLIGPVVGGLLLSRGVEPGALLRLSAIPALLCAIALLILGFARPRPSSRENHQ</sequence>
<feature type="transmembrane region" description="Helical" evidence="5">
    <location>
        <begin position="297"/>
        <end position="315"/>
    </location>
</feature>
<feature type="transmembrane region" description="Helical" evidence="5">
    <location>
        <begin position="250"/>
        <end position="277"/>
    </location>
</feature>
<dbReference type="SUPFAM" id="SSF103473">
    <property type="entry name" value="MFS general substrate transporter"/>
    <property type="match status" value="1"/>
</dbReference>
<feature type="transmembrane region" description="Helical" evidence="5">
    <location>
        <begin position="154"/>
        <end position="172"/>
    </location>
</feature>
<feature type="domain" description="Major facilitator superfamily (MFS) profile" evidence="6">
    <location>
        <begin position="30"/>
        <end position="445"/>
    </location>
</feature>
<evidence type="ECO:0000256" key="5">
    <source>
        <dbReference type="SAM" id="Phobius"/>
    </source>
</evidence>
<feature type="transmembrane region" description="Helical" evidence="5">
    <location>
        <begin position="418"/>
        <end position="440"/>
    </location>
</feature>
<dbReference type="Proteomes" id="UP000189818">
    <property type="component" value="Unassembled WGS sequence"/>
</dbReference>
<dbReference type="PANTHER" id="PTHR23508:SF10">
    <property type="entry name" value="CARBOXYLIC ACID TRANSPORTER PROTEIN HOMOLOG"/>
    <property type="match status" value="1"/>
</dbReference>
<dbReference type="InterPro" id="IPR036259">
    <property type="entry name" value="MFS_trans_sf"/>
</dbReference>
<feature type="transmembrane region" description="Helical" evidence="5">
    <location>
        <begin position="351"/>
        <end position="374"/>
    </location>
</feature>
<evidence type="ECO:0000256" key="2">
    <source>
        <dbReference type="ARBA" id="ARBA00022692"/>
    </source>
</evidence>
<keyword evidence="8" id="KW-1185">Reference proteome</keyword>
<feature type="transmembrane region" description="Helical" evidence="5">
    <location>
        <begin position="184"/>
        <end position="203"/>
    </location>
</feature>
<evidence type="ECO:0000256" key="3">
    <source>
        <dbReference type="ARBA" id="ARBA00022989"/>
    </source>
</evidence>
<gene>
    <name evidence="7" type="ORF">SAMN06295920_11076</name>
</gene>
<keyword evidence="2 5" id="KW-0812">Transmembrane</keyword>
<dbReference type="OrthoDB" id="9800416at2"/>
<feature type="transmembrane region" description="Helical" evidence="5">
    <location>
        <begin position="386"/>
        <end position="406"/>
    </location>
</feature>
<dbReference type="InterPro" id="IPR020846">
    <property type="entry name" value="MFS_dom"/>
</dbReference>
<evidence type="ECO:0000259" key="6">
    <source>
        <dbReference type="PROSITE" id="PS50850"/>
    </source>
</evidence>
<dbReference type="GO" id="GO:0005886">
    <property type="term" value="C:plasma membrane"/>
    <property type="evidence" value="ECO:0007669"/>
    <property type="project" value="TreeGrafter"/>
</dbReference>
<dbReference type="GO" id="GO:0046943">
    <property type="term" value="F:carboxylic acid transmembrane transporter activity"/>
    <property type="evidence" value="ECO:0007669"/>
    <property type="project" value="TreeGrafter"/>
</dbReference>
<dbReference type="RefSeq" id="WP_079649880.1">
    <property type="nucleotide sequence ID" value="NZ_FUYM01000010.1"/>
</dbReference>
<organism evidence="7 8">
    <name type="scientific">Rhizorhabdus histidinilytica</name>
    <dbReference type="NCBI Taxonomy" id="439228"/>
    <lineage>
        <taxon>Bacteria</taxon>
        <taxon>Pseudomonadati</taxon>
        <taxon>Pseudomonadota</taxon>
        <taxon>Alphaproteobacteria</taxon>
        <taxon>Sphingomonadales</taxon>
        <taxon>Sphingomonadaceae</taxon>
        <taxon>Rhizorhabdus</taxon>
    </lineage>
</organism>
<feature type="transmembrane region" description="Helical" evidence="5">
    <location>
        <begin position="64"/>
        <end position="84"/>
    </location>
</feature>
<evidence type="ECO:0000256" key="4">
    <source>
        <dbReference type="ARBA" id="ARBA00023136"/>
    </source>
</evidence>
<accession>A0A1T5FNH8</accession>
<proteinExistence type="predicted"/>
<feature type="transmembrane region" description="Helical" evidence="5">
    <location>
        <begin position="327"/>
        <end position="345"/>
    </location>
</feature>
<dbReference type="AlphaFoldDB" id="A0A1T5FNH8"/>